<keyword evidence="13" id="KW-1185">Reference proteome</keyword>
<evidence type="ECO:0000256" key="3">
    <source>
        <dbReference type="ARBA" id="ARBA00022679"/>
    </source>
</evidence>
<comment type="caution">
    <text evidence="12">The sequence shown here is derived from an EMBL/GenBank/DDBJ whole genome shotgun (WGS) entry which is preliminary data.</text>
</comment>
<evidence type="ECO:0000256" key="1">
    <source>
        <dbReference type="ARBA" id="ARBA00004167"/>
    </source>
</evidence>
<dbReference type="InterPro" id="IPR000719">
    <property type="entry name" value="Prot_kinase_dom"/>
</dbReference>
<dbReference type="GO" id="GO:0005524">
    <property type="term" value="F:ATP binding"/>
    <property type="evidence" value="ECO:0007669"/>
    <property type="project" value="UniProtKB-UniRule"/>
</dbReference>
<evidence type="ECO:0000256" key="5">
    <source>
        <dbReference type="ARBA" id="ARBA00022777"/>
    </source>
</evidence>
<dbReference type="SUPFAM" id="SSF56112">
    <property type="entry name" value="Protein kinase-like (PK-like)"/>
    <property type="match status" value="1"/>
</dbReference>
<comment type="subcellular location">
    <subcellularLocation>
        <location evidence="2">Endomembrane system</location>
    </subcellularLocation>
    <subcellularLocation>
        <location evidence="1">Membrane</location>
        <topology evidence="1">Single-pass membrane protein</topology>
    </subcellularLocation>
</comment>
<dbReference type="InterPro" id="IPR017441">
    <property type="entry name" value="Protein_kinase_ATP_BS"/>
</dbReference>
<dbReference type="Gene3D" id="1.10.510.10">
    <property type="entry name" value="Transferase(Phosphotransferase) domain 1"/>
    <property type="match status" value="1"/>
</dbReference>
<dbReference type="InterPro" id="IPR050122">
    <property type="entry name" value="RTK"/>
</dbReference>
<keyword evidence="4 9" id="KW-0547">Nucleotide-binding</keyword>
<keyword evidence="10" id="KW-0812">Transmembrane</keyword>
<feature type="domain" description="Protein kinase" evidence="11">
    <location>
        <begin position="119"/>
        <end position="399"/>
    </location>
</feature>
<proteinExistence type="predicted"/>
<dbReference type="PANTHER" id="PTHR24416:SF622">
    <property type="entry name" value="PROTEIN KINASE DOMAIN-CONTAINING PROTEIN"/>
    <property type="match status" value="1"/>
</dbReference>
<evidence type="ECO:0000313" key="12">
    <source>
        <dbReference type="EMBL" id="KAL3883429.1"/>
    </source>
</evidence>
<dbReference type="PANTHER" id="PTHR24416">
    <property type="entry name" value="TYROSINE-PROTEIN KINASE RECEPTOR"/>
    <property type="match status" value="1"/>
</dbReference>
<dbReference type="GO" id="GO:0048468">
    <property type="term" value="P:cell development"/>
    <property type="evidence" value="ECO:0007669"/>
    <property type="project" value="UniProtKB-ARBA"/>
</dbReference>
<dbReference type="Proteomes" id="UP001634394">
    <property type="component" value="Unassembled WGS sequence"/>
</dbReference>
<dbReference type="InterPro" id="IPR011009">
    <property type="entry name" value="Kinase-like_dom_sf"/>
</dbReference>
<evidence type="ECO:0000256" key="10">
    <source>
        <dbReference type="SAM" id="Phobius"/>
    </source>
</evidence>
<dbReference type="GO" id="GO:0030182">
    <property type="term" value="P:neuron differentiation"/>
    <property type="evidence" value="ECO:0007669"/>
    <property type="project" value="UniProtKB-ARBA"/>
</dbReference>
<evidence type="ECO:0000256" key="2">
    <source>
        <dbReference type="ARBA" id="ARBA00004308"/>
    </source>
</evidence>
<sequence length="432" mass="49574">MFDIASQYETMVNPFWSRKDSRSRPFGEKAIHYTIGGIKDRWKLSDDGTVAVISILTVLSCVFVLFLTYIVMRCSLMCVNRIRGLLKKEDEHYDNAVKDVSFRMYDALDEWEMDLSDIYLSNDILGTGRFSKVWSGFVSQKGKERQQAAIKIIKEFSTRASLCNINREIEMMKKLGTHPNIITLIGHCSHNDALYVVMELAKGGDLLKILRSLRNESPYVSPLVSMYTASIEDKMLQVAVDVAQGMQYLASIKVILVNLTAKNVLISDNFVAKISDFGHLRAQGNRRSRSRKGTVLVRWMALESLLNHIYSEQSDVWSFGVFLWEIATLGALPYNGYQWQQVLEIVNGGFRLQQPTHCSDNIYQIMIKCWEENPEQRPVFEELVQLLTNVKNAEPKSYIMKLDPTDYDSYADVETEYHTYEEVEADFMSDSD</sequence>
<name>A0ABD3XAY5_SINWO</name>
<dbReference type="PROSITE" id="PS00107">
    <property type="entry name" value="PROTEIN_KINASE_ATP"/>
    <property type="match status" value="1"/>
</dbReference>
<dbReference type="InterPro" id="IPR001245">
    <property type="entry name" value="Ser-Thr/Tyr_kinase_cat_dom"/>
</dbReference>
<evidence type="ECO:0000256" key="9">
    <source>
        <dbReference type="PROSITE-ProRule" id="PRU10141"/>
    </source>
</evidence>
<dbReference type="PRINTS" id="PR00109">
    <property type="entry name" value="TYRKINASE"/>
</dbReference>
<dbReference type="GO" id="GO:0012505">
    <property type="term" value="C:endomembrane system"/>
    <property type="evidence" value="ECO:0007669"/>
    <property type="project" value="UniProtKB-SubCell"/>
</dbReference>
<evidence type="ECO:0000256" key="8">
    <source>
        <dbReference type="ARBA" id="ARBA00023137"/>
    </source>
</evidence>
<keyword evidence="8" id="KW-0829">Tyrosine-protein kinase</keyword>
<evidence type="ECO:0000256" key="7">
    <source>
        <dbReference type="ARBA" id="ARBA00023136"/>
    </source>
</evidence>
<evidence type="ECO:0000313" key="13">
    <source>
        <dbReference type="Proteomes" id="UP001634394"/>
    </source>
</evidence>
<dbReference type="Pfam" id="PF07714">
    <property type="entry name" value="PK_Tyr_Ser-Thr"/>
    <property type="match status" value="1"/>
</dbReference>
<feature type="transmembrane region" description="Helical" evidence="10">
    <location>
        <begin position="49"/>
        <end position="72"/>
    </location>
</feature>
<accession>A0ABD3XAY5</accession>
<keyword evidence="5" id="KW-0418">Kinase</keyword>
<dbReference type="AlphaFoldDB" id="A0ABD3XAY5"/>
<dbReference type="GO" id="GO:0050793">
    <property type="term" value="P:regulation of developmental process"/>
    <property type="evidence" value="ECO:0007669"/>
    <property type="project" value="UniProtKB-ARBA"/>
</dbReference>
<evidence type="ECO:0000256" key="4">
    <source>
        <dbReference type="ARBA" id="ARBA00022741"/>
    </source>
</evidence>
<dbReference type="EMBL" id="JBJQND010000003">
    <property type="protein sequence ID" value="KAL3883429.1"/>
    <property type="molecule type" value="Genomic_DNA"/>
</dbReference>
<dbReference type="CDD" id="cd00192">
    <property type="entry name" value="PTKc"/>
    <property type="match status" value="1"/>
</dbReference>
<organism evidence="12 13">
    <name type="scientific">Sinanodonta woodiana</name>
    <name type="common">Chinese pond mussel</name>
    <name type="synonym">Anodonta woodiana</name>
    <dbReference type="NCBI Taxonomy" id="1069815"/>
    <lineage>
        <taxon>Eukaryota</taxon>
        <taxon>Metazoa</taxon>
        <taxon>Spiralia</taxon>
        <taxon>Lophotrochozoa</taxon>
        <taxon>Mollusca</taxon>
        <taxon>Bivalvia</taxon>
        <taxon>Autobranchia</taxon>
        <taxon>Heteroconchia</taxon>
        <taxon>Palaeoheterodonta</taxon>
        <taxon>Unionida</taxon>
        <taxon>Unionoidea</taxon>
        <taxon>Unionidae</taxon>
        <taxon>Unioninae</taxon>
        <taxon>Sinanodonta</taxon>
    </lineage>
</organism>
<gene>
    <name evidence="12" type="ORF">ACJMK2_029692</name>
</gene>
<dbReference type="PROSITE" id="PS50011">
    <property type="entry name" value="PROTEIN_KINASE_DOM"/>
    <property type="match status" value="1"/>
</dbReference>
<keyword evidence="6 9" id="KW-0067">ATP-binding</keyword>
<keyword evidence="3" id="KW-0808">Transferase</keyword>
<evidence type="ECO:0000259" key="11">
    <source>
        <dbReference type="PROSITE" id="PS50011"/>
    </source>
</evidence>
<keyword evidence="7 10" id="KW-0472">Membrane</keyword>
<dbReference type="GO" id="GO:0016020">
    <property type="term" value="C:membrane"/>
    <property type="evidence" value="ECO:0007669"/>
    <property type="project" value="UniProtKB-SubCell"/>
</dbReference>
<feature type="binding site" evidence="9">
    <location>
        <position position="151"/>
    </location>
    <ligand>
        <name>ATP</name>
        <dbReference type="ChEBI" id="CHEBI:30616"/>
    </ligand>
</feature>
<protein>
    <recommendedName>
        <fullName evidence="11">Protein kinase domain-containing protein</fullName>
    </recommendedName>
</protein>
<keyword evidence="10" id="KW-1133">Transmembrane helix</keyword>
<dbReference type="FunFam" id="1.10.510.10:FF:001512">
    <property type="entry name" value="Receptor tyrosine-protein kinase erbB-2"/>
    <property type="match status" value="1"/>
</dbReference>
<dbReference type="GO" id="GO:0004713">
    <property type="term" value="F:protein tyrosine kinase activity"/>
    <property type="evidence" value="ECO:0007669"/>
    <property type="project" value="UniProtKB-KW"/>
</dbReference>
<evidence type="ECO:0000256" key="6">
    <source>
        <dbReference type="ARBA" id="ARBA00022840"/>
    </source>
</evidence>
<reference evidence="12 13" key="1">
    <citation type="submission" date="2024-11" db="EMBL/GenBank/DDBJ databases">
        <title>Chromosome-level genome assembly of the freshwater bivalve Anodonta woodiana.</title>
        <authorList>
            <person name="Chen X."/>
        </authorList>
    </citation>
    <scope>NUCLEOTIDE SEQUENCE [LARGE SCALE GENOMIC DNA]</scope>
    <source>
        <strain evidence="12">MN2024</strain>
        <tissue evidence="12">Gills</tissue>
    </source>
</reference>